<keyword evidence="4" id="KW-0677">Repeat</keyword>
<keyword evidence="6 7" id="KW-0862">Zinc</keyword>
<sequence length="716" mass="81619">MCYAGHGYPLKLLLAEEGGILTDCSITTMDADDVVDFNFSSTDVLNKVIMKSLALKDAFQELDMTSDVIQILMSPDAPYFRISTFGNSGSAHVDYPKDSEMVETFECVQTQSNRYKTSLLKPSTKALVPSNKVSIRMDDRGFLSLQYMILNEDGQICFVEYLEQVPSQAPTPQEPKDEGEEPHTSPKVEEEQPKEEQQEEAQEEQKPETPKSPKAQDEEEQPPSEEPSGEEQQEQPAEAVEQPEGGEEVGQPEAEGDEGTEEQAGSRPASSASIMSNSSSMRGMSPIAPQERFKVTFLLPLEKQYTCPQCKDVLRYPVQFEECGHRVCSSCYHEYLRVEPRCPVDQVSINRDKCSLDKELNMEIMSLEAKCNNNEWGCRWEGYHNGVQEHMEECEYADILCVNDCGAKFQRRFQQKHLDKDCRKKIISCAFCDSRFLREEKKLHLEDCLKVPLPCPNKCDKKLTIARDELDKHIEEDCPRTKIVCQFEEIGCPHRCAREKLARHYKTGIIEHVRLLYDIIMKQGQRLDQHHELLQDHGALLETHQTRLADMERVNRTQLIWRIDEFGRKMKEAKNGNTPTLFSPPFYTSRHGYRLAASLCLNGDGKGKGTHISAFISILKGAYDNLLKWPFSYRVSFYLLDQNNDPSLRKHIRFSIKPNPCPDNEPFLGQPKKIEKNASFGGAKFANQEEVESRTYVKDDVIYLKIAVDCDGTAEP</sequence>
<feature type="compositionally biased region" description="Basic and acidic residues" evidence="8">
    <location>
        <begin position="181"/>
        <end position="196"/>
    </location>
</feature>
<dbReference type="PANTHER" id="PTHR10131:SF151">
    <property type="entry name" value="TNF RECEPTOR ASSOCIATED FACTOR (TRAF) HOMOLOG"/>
    <property type="match status" value="1"/>
</dbReference>
<dbReference type="Gene3D" id="3.70.10.10">
    <property type="match status" value="1"/>
</dbReference>
<feature type="domain" description="TRAF-type" evidence="11">
    <location>
        <begin position="444"/>
        <end position="501"/>
    </location>
</feature>
<feature type="compositionally biased region" description="Acidic residues" evidence="8">
    <location>
        <begin position="217"/>
        <end position="233"/>
    </location>
</feature>
<evidence type="ECO:0000256" key="6">
    <source>
        <dbReference type="ARBA" id="ARBA00022833"/>
    </source>
</evidence>
<evidence type="ECO:0000256" key="8">
    <source>
        <dbReference type="SAM" id="MobiDB-lite"/>
    </source>
</evidence>
<keyword evidence="5 7" id="KW-0863">Zinc-finger</keyword>
<dbReference type="FunFam" id="2.60.210.10:FF:000017">
    <property type="entry name" value="TNF receptor-associated factor"/>
    <property type="match status" value="1"/>
</dbReference>
<feature type="zinc finger region" description="TRAF-type" evidence="7">
    <location>
        <begin position="390"/>
        <end position="440"/>
    </location>
</feature>
<dbReference type="PANTHER" id="PTHR10131">
    <property type="entry name" value="TNF RECEPTOR ASSOCIATED FACTOR"/>
    <property type="match status" value="1"/>
</dbReference>
<accession>A0A7M5U3P2</accession>
<dbReference type="CDD" id="cd23126">
    <property type="entry name" value="mRING-HC-C3HC3D_TRAF4-like"/>
    <property type="match status" value="1"/>
</dbReference>
<evidence type="ECO:0000259" key="10">
    <source>
        <dbReference type="PROSITE" id="PS50144"/>
    </source>
</evidence>
<keyword evidence="13" id="KW-1185">Reference proteome</keyword>
<feature type="domain" description="TRAF-type" evidence="11">
    <location>
        <begin position="390"/>
        <end position="440"/>
    </location>
</feature>
<dbReference type="InterPro" id="IPR001841">
    <property type="entry name" value="Znf_RING"/>
</dbReference>
<dbReference type="GO" id="GO:0005737">
    <property type="term" value="C:cytoplasm"/>
    <property type="evidence" value="ECO:0007669"/>
    <property type="project" value="UniProtKB-SubCell"/>
</dbReference>
<dbReference type="InterPro" id="IPR002083">
    <property type="entry name" value="MATH/TRAF_dom"/>
</dbReference>
<dbReference type="InterPro" id="IPR013083">
    <property type="entry name" value="Znf_RING/FYVE/PHD"/>
</dbReference>
<feature type="compositionally biased region" description="Low complexity" evidence="8">
    <location>
        <begin position="234"/>
        <end position="253"/>
    </location>
</feature>
<dbReference type="Proteomes" id="UP000594262">
    <property type="component" value="Unplaced"/>
</dbReference>
<keyword evidence="2" id="KW-0963">Cytoplasm</keyword>
<dbReference type="InterPro" id="IPR003021">
    <property type="entry name" value="Rad1_Rec1_Rad17"/>
</dbReference>
<dbReference type="SMART" id="SM00061">
    <property type="entry name" value="MATH"/>
    <property type="match status" value="1"/>
</dbReference>
<dbReference type="GO" id="GO:0043122">
    <property type="term" value="P:regulation of canonical NF-kappaB signal transduction"/>
    <property type="evidence" value="ECO:0007669"/>
    <property type="project" value="TreeGrafter"/>
</dbReference>
<dbReference type="GO" id="GO:0000077">
    <property type="term" value="P:DNA damage checkpoint signaling"/>
    <property type="evidence" value="ECO:0007669"/>
    <property type="project" value="InterPro"/>
</dbReference>
<evidence type="ECO:0000259" key="11">
    <source>
        <dbReference type="PROSITE" id="PS50145"/>
    </source>
</evidence>
<evidence type="ECO:0000256" key="5">
    <source>
        <dbReference type="ARBA" id="ARBA00022771"/>
    </source>
</evidence>
<dbReference type="CDD" id="cd00577">
    <property type="entry name" value="PCNA"/>
    <property type="match status" value="1"/>
</dbReference>
<evidence type="ECO:0000259" key="9">
    <source>
        <dbReference type="PROSITE" id="PS50089"/>
    </source>
</evidence>
<dbReference type="EnsemblMetazoa" id="CLYHEMT005852.2">
    <property type="protein sequence ID" value="CLYHEMP005852.2"/>
    <property type="gene ID" value="CLYHEMG005852"/>
</dbReference>
<dbReference type="InterPro" id="IPR046938">
    <property type="entry name" value="DNA_clamp_sf"/>
</dbReference>
<evidence type="ECO:0008006" key="14">
    <source>
        <dbReference type="Google" id="ProtNLM"/>
    </source>
</evidence>
<dbReference type="InterPro" id="IPR008974">
    <property type="entry name" value="TRAF-like"/>
</dbReference>
<organism evidence="12 13">
    <name type="scientific">Clytia hemisphaerica</name>
    <dbReference type="NCBI Taxonomy" id="252671"/>
    <lineage>
        <taxon>Eukaryota</taxon>
        <taxon>Metazoa</taxon>
        <taxon>Cnidaria</taxon>
        <taxon>Hydrozoa</taxon>
        <taxon>Hydroidolina</taxon>
        <taxon>Leptothecata</taxon>
        <taxon>Obeliida</taxon>
        <taxon>Clytiidae</taxon>
        <taxon>Clytia</taxon>
    </lineage>
</organism>
<name>A0A7M5U3P2_9CNID</name>
<dbReference type="PRINTS" id="PR01246">
    <property type="entry name" value="RAD1REPAIR"/>
</dbReference>
<feature type="region of interest" description="Disordered" evidence="8">
    <location>
        <begin position="167"/>
        <end position="285"/>
    </location>
</feature>
<protein>
    <recommendedName>
        <fullName evidence="14">TNF receptor-associated factor 4</fullName>
    </recommendedName>
</protein>
<evidence type="ECO:0000256" key="3">
    <source>
        <dbReference type="ARBA" id="ARBA00022723"/>
    </source>
</evidence>
<feature type="compositionally biased region" description="Low complexity" evidence="8">
    <location>
        <begin position="265"/>
        <end position="285"/>
    </location>
</feature>
<dbReference type="Pfam" id="PF02176">
    <property type="entry name" value="zf-TRAF"/>
    <property type="match status" value="2"/>
</dbReference>
<evidence type="ECO:0000256" key="7">
    <source>
        <dbReference type="PROSITE-ProRule" id="PRU00207"/>
    </source>
</evidence>
<evidence type="ECO:0000256" key="1">
    <source>
        <dbReference type="ARBA" id="ARBA00004496"/>
    </source>
</evidence>
<evidence type="ECO:0000313" key="13">
    <source>
        <dbReference type="Proteomes" id="UP000594262"/>
    </source>
</evidence>
<dbReference type="InterPro" id="IPR003011">
    <property type="entry name" value="Cell_cycle_checkpoint_Rad1"/>
</dbReference>
<evidence type="ECO:0000256" key="2">
    <source>
        <dbReference type="ARBA" id="ARBA00022490"/>
    </source>
</evidence>
<dbReference type="FunFam" id="3.30.40.10:FF:000179">
    <property type="entry name" value="TNF receptor-associated factor"/>
    <property type="match status" value="1"/>
</dbReference>
<reference evidence="12" key="1">
    <citation type="submission" date="2021-01" db="UniProtKB">
        <authorList>
            <consortium name="EnsemblMetazoa"/>
        </authorList>
    </citation>
    <scope>IDENTIFICATION</scope>
</reference>
<dbReference type="PROSITE" id="PS50144">
    <property type="entry name" value="MATH"/>
    <property type="match status" value="1"/>
</dbReference>
<dbReference type="CDD" id="cd00270">
    <property type="entry name" value="MATH_TRAF_C"/>
    <property type="match status" value="1"/>
</dbReference>
<dbReference type="InterPro" id="IPR049342">
    <property type="entry name" value="TRAF1-6_MATH_dom"/>
</dbReference>
<dbReference type="Pfam" id="PF02144">
    <property type="entry name" value="Rad1"/>
    <property type="match status" value="1"/>
</dbReference>
<proteinExistence type="predicted"/>
<dbReference type="PRINTS" id="PR01245">
    <property type="entry name" value="RAD1REC1"/>
</dbReference>
<evidence type="ECO:0000256" key="4">
    <source>
        <dbReference type="ARBA" id="ARBA00022737"/>
    </source>
</evidence>
<dbReference type="SUPFAM" id="SSF55979">
    <property type="entry name" value="DNA clamp"/>
    <property type="match status" value="1"/>
</dbReference>
<feature type="domain" description="RING-type" evidence="9">
    <location>
        <begin position="307"/>
        <end position="346"/>
    </location>
</feature>
<dbReference type="Gene3D" id="2.60.210.10">
    <property type="entry name" value="Apoptosis, Tumor Necrosis Factor Receptor Associated Protein 2, Chain A"/>
    <property type="match status" value="1"/>
</dbReference>
<evidence type="ECO:0000313" key="12">
    <source>
        <dbReference type="EnsemblMetazoa" id="CLYHEMP005852.2"/>
    </source>
</evidence>
<dbReference type="Pfam" id="PF21355">
    <property type="entry name" value="TRAF-mep_MATH"/>
    <property type="match status" value="1"/>
</dbReference>
<feature type="zinc finger region" description="TRAF-type" evidence="7">
    <location>
        <begin position="444"/>
        <end position="501"/>
    </location>
</feature>
<dbReference type="GO" id="GO:0005634">
    <property type="term" value="C:nucleus"/>
    <property type="evidence" value="ECO:0007669"/>
    <property type="project" value="InterPro"/>
</dbReference>
<dbReference type="Pfam" id="PF13923">
    <property type="entry name" value="zf-C3HC4_2"/>
    <property type="match status" value="1"/>
</dbReference>
<dbReference type="SMART" id="SM00184">
    <property type="entry name" value="RING"/>
    <property type="match status" value="1"/>
</dbReference>
<dbReference type="PROSITE" id="PS50145">
    <property type="entry name" value="ZF_TRAF"/>
    <property type="match status" value="2"/>
</dbReference>
<dbReference type="SUPFAM" id="SSF49599">
    <property type="entry name" value="TRAF domain-like"/>
    <property type="match status" value="3"/>
</dbReference>
<dbReference type="InterPro" id="IPR017907">
    <property type="entry name" value="Znf_RING_CS"/>
</dbReference>
<dbReference type="InterPro" id="IPR001293">
    <property type="entry name" value="Znf_TRAF"/>
</dbReference>
<dbReference type="PROSITE" id="PS00518">
    <property type="entry name" value="ZF_RING_1"/>
    <property type="match status" value="1"/>
</dbReference>
<dbReference type="GO" id="GO:0008270">
    <property type="term" value="F:zinc ion binding"/>
    <property type="evidence" value="ECO:0007669"/>
    <property type="project" value="UniProtKB-KW"/>
</dbReference>
<dbReference type="SUPFAM" id="SSF57850">
    <property type="entry name" value="RING/U-box"/>
    <property type="match status" value="1"/>
</dbReference>
<dbReference type="Gene3D" id="3.30.40.10">
    <property type="entry name" value="Zinc/RING finger domain, C3HC4 (zinc finger)"/>
    <property type="match status" value="3"/>
</dbReference>
<dbReference type="OrthoDB" id="5574452at2759"/>
<dbReference type="PROSITE" id="PS50089">
    <property type="entry name" value="ZF_RING_2"/>
    <property type="match status" value="1"/>
</dbReference>
<dbReference type="AlphaFoldDB" id="A0A7M5U3P2"/>
<keyword evidence="3 7" id="KW-0479">Metal-binding</keyword>
<feature type="domain" description="MATH" evidence="10">
    <location>
        <begin position="556"/>
        <end position="708"/>
    </location>
</feature>
<comment type="subcellular location">
    <subcellularLocation>
        <location evidence="1">Cytoplasm</location>
    </subcellularLocation>
</comment>
<feature type="compositionally biased region" description="Basic and acidic residues" evidence="8">
    <location>
        <begin position="203"/>
        <end position="216"/>
    </location>
</feature>